<dbReference type="CDD" id="cd05252">
    <property type="entry name" value="CDP_GD_SDR_e"/>
    <property type="match status" value="1"/>
</dbReference>
<reference evidence="2" key="1">
    <citation type="journal article" date="2019" name="PLoS Negl. Trop. Dis.">
        <title>Revisiting the worldwide diversity of Leptospira species in the environment.</title>
        <authorList>
            <person name="Vincent A.T."/>
            <person name="Schiettekatte O."/>
            <person name="Bourhy P."/>
            <person name="Veyrier F.J."/>
            <person name="Picardeau M."/>
        </authorList>
    </citation>
    <scope>NUCLEOTIDE SEQUENCE [LARGE SCALE GENOMIC DNA]</scope>
    <source>
        <strain evidence="2">201702692</strain>
    </source>
</reference>
<dbReference type="NCBIfam" id="TIGR02622">
    <property type="entry name" value="CDP_4_6_dhtase"/>
    <property type="match status" value="1"/>
</dbReference>
<dbReference type="AlphaFoldDB" id="A0A4R9JN97"/>
<dbReference type="RefSeq" id="WP_135575111.1">
    <property type="nucleotide sequence ID" value="NZ_RQGA01000001.1"/>
</dbReference>
<dbReference type="EC" id="4.2.1.45" evidence="2"/>
<dbReference type="Proteomes" id="UP000298125">
    <property type="component" value="Unassembled WGS sequence"/>
</dbReference>
<dbReference type="Gene3D" id="3.90.25.10">
    <property type="entry name" value="UDP-galactose 4-epimerase, domain 1"/>
    <property type="match status" value="1"/>
</dbReference>
<dbReference type="Pfam" id="PF16363">
    <property type="entry name" value="GDP_Man_Dehyd"/>
    <property type="match status" value="1"/>
</dbReference>
<dbReference type="InterPro" id="IPR036291">
    <property type="entry name" value="NAD(P)-bd_dom_sf"/>
</dbReference>
<accession>A0A4R9JN97</accession>
<keyword evidence="3" id="KW-1185">Reference proteome</keyword>
<dbReference type="Gene3D" id="3.40.50.720">
    <property type="entry name" value="NAD(P)-binding Rossmann-like Domain"/>
    <property type="match status" value="1"/>
</dbReference>
<organism evidence="2 3">
    <name type="scientific">Leptospira perdikensis</name>
    <dbReference type="NCBI Taxonomy" id="2484948"/>
    <lineage>
        <taxon>Bacteria</taxon>
        <taxon>Pseudomonadati</taxon>
        <taxon>Spirochaetota</taxon>
        <taxon>Spirochaetia</taxon>
        <taxon>Leptospirales</taxon>
        <taxon>Leptospiraceae</taxon>
        <taxon>Leptospira</taxon>
    </lineage>
</organism>
<dbReference type="InterPro" id="IPR013445">
    <property type="entry name" value="CDP_4_6_deHydtase"/>
</dbReference>
<keyword evidence="2" id="KW-0456">Lyase</keyword>
<dbReference type="EMBL" id="RQGA01000001">
    <property type="protein sequence ID" value="TGL45814.1"/>
    <property type="molecule type" value="Genomic_DNA"/>
</dbReference>
<name>A0A4R9JN97_9LEPT</name>
<evidence type="ECO:0000313" key="2">
    <source>
        <dbReference type="EMBL" id="TGL45814.1"/>
    </source>
</evidence>
<dbReference type="SUPFAM" id="SSF51735">
    <property type="entry name" value="NAD(P)-binding Rossmann-fold domains"/>
    <property type="match status" value="1"/>
</dbReference>
<dbReference type="InterPro" id="IPR016040">
    <property type="entry name" value="NAD(P)-bd_dom"/>
</dbReference>
<sequence>MNIKSHYENKRVIVTGHTGFKGAWLTTWLKLMGAEVCGIGLDPVSSPSHFEVGHIGESITDLRIDIRDRSAIEKAILDFKPDYLFHLAAQSLVRKSYNDPMETWNTNVQGTLHVLEALRKYDSPCAAVIITSDKCYDNVEWIWGYRENDALGGPDPYSASKGAAELAIKSHIKSYFPKSSSKVRIASARAGNVIGGGDWAEDRIIPDCVTAWAQKKTVDLRNPNATRPWQHVLEPLSGYLTLGAYLYSNSELHGEPFNFGPLSNQNHSVITLVKKMALHWDLVKWNDVSSQFKGPYESGLLKLNCDKALALLNWTAVMGFEDTVKFTAEWYKTYYSKPDNIIDTTVEQIKQYQEFAKNKGLEWAT</sequence>
<evidence type="ECO:0000259" key="1">
    <source>
        <dbReference type="Pfam" id="PF16363"/>
    </source>
</evidence>
<comment type="caution">
    <text evidence="2">The sequence shown here is derived from an EMBL/GenBank/DDBJ whole genome shotgun (WGS) entry which is preliminary data.</text>
</comment>
<evidence type="ECO:0000313" key="3">
    <source>
        <dbReference type="Proteomes" id="UP000298125"/>
    </source>
</evidence>
<feature type="domain" description="NAD(P)-binding" evidence="1">
    <location>
        <begin position="13"/>
        <end position="325"/>
    </location>
</feature>
<dbReference type="OrthoDB" id="9779041at2"/>
<proteinExistence type="predicted"/>
<gene>
    <name evidence="2" type="primary">rfbG</name>
    <name evidence="2" type="ORF">EHQ49_00045</name>
</gene>
<dbReference type="GO" id="GO:0047733">
    <property type="term" value="F:CDP-glucose 4,6-dehydratase activity"/>
    <property type="evidence" value="ECO:0007669"/>
    <property type="project" value="UniProtKB-EC"/>
</dbReference>
<dbReference type="PANTHER" id="PTHR43000">
    <property type="entry name" value="DTDP-D-GLUCOSE 4,6-DEHYDRATASE-RELATED"/>
    <property type="match status" value="1"/>
</dbReference>
<protein>
    <submittedName>
        <fullName evidence="2">CDP-glucose 4,6-dehydratase</fullName>
        <ecNumber evidence="2">4.2.1.45</ecNumber>
    </submittedName>
</protein>